<evidence type="ECO:0000256" key="1">
    <source>
        <dbReference type="SAM" id="MobiDB-lite"/>
    </source>
</evidence>
<evidence type="ECO:0000313" key="3">
    <source>
        <dbReference type="Proteomes" id="UP000195521"/>
    </source>
</evidence>
<comment type="caution">
    <text evidence="2">The sequence shown here is derived from an EMBL/GenBank/DDBJ whole genome shotgun (WGS) entry which is preliminary data.</text>
</comment>
<feature type="region of interest" description="Disordered" evidence="1">
    <location>
        <begin position="126"/>
        <end position="152"/>
    </location>
</feature>
<dbReference type="OrthoDB" id="380547at2759"/>
<dbReference type="AlphaFoldDB" id="A0A1Y1JK69"/>
<sequence length="737" mass="87203">MNEVKCIWNCVKNLGTSKQNYFSLDKGTCNTLRIHSTTSSRENILKNKEINRNKKQQIWMKKINVKELPRKKFGNKLGTVAKSLYLKYVNENCEENSVYYKNKYDVDYGEYNNCTILRDGRNSQAYEENGTQRGCNDKDKNRSKDNVSKNYSHVNTPLLNEKEQYYKQKGHTTFRFNSNINEVTSTLSNENVCKENCTNEPHYDKPLWIDICNELKYHLPFLQPYSISMALNYLSKMNYDEYNIFKLIAENVDERWIKNFNIKDLSQLLMSYSRLNSKYDSFVNLISRELLYKICFANFEEISLIAYSYTKMKIYDYEVFLHLCNETKHKMKKGLTQNLTNYNDTTYNGLSNIIPVCYNKRNDVVRNWNEGEINPPNDLSYSLKERKGKESFQVPKMQDIIYVKKTSQDKILPKRAHHGIKEPPFEVDNGYNKREPNQILDSATIHTQIIRGETENIDNEIEQRKKYSHICLLVYCLGKIKHRDDDLFGMVSEYINVEKINNIDISNLSYTFSVFNFYKSRYYEKFCRRSLQIVNFAQASQKVVIMTYLLKHPRDEMLSVYFSYVKNIRIEMEQKEIHKEPLLLNMCINSFSSDVFLDFILNIITSQEKNQEKEEKINQAYFILNVLIDYASFFMKNKKLCSRDFPKILNILLKIQGAINEYKGTILSYVHSHYKEGNDQKVNLLIEDLLDLIVRQMHTFHTFDLANIKNIFLGVKCEWQGVQSRKKAEEIFNFVNK</sequence>
<dbReference type="EMBL" id="BDQF01000010">
    <property type="protein sequence ID" value="GAW81182.1"/>
    <property type="molecule type" value="Genomic_DNA"/>
</dbReference>
<keyword evidence="3" id="KW-1185">Reference proteome</keyword>
<protein>
    <submittedName>
        <fullName evidence="2">Uncharacterized protein</fullName>
    </submittedName>
</protein>
<dbReference type="OMA" id="LNMCINS"/>
<name>A0A1Y1JK69_PLAGO</name>
<organism evidence="2 3">
    <name type="scientific">Plasmodium gonderi</name>
    <dbReference type="NCBI Taxonomy" id="77519"/>
    <lineage>
        <taxon>Eukaryota</taxon>
        <taxon>Sar</taxon>
        <taxon>Alveolata</taxon>
        <taxon>Apicomplexa</taxon>
        <taxon>Aconoidasida</taxon>
        <taxon>Haemosporida</taxon>
        <taxon>Plasmodiidae</taxon>
        <taxon>Plasmodium</taxon>
        <taxon>Plasmodium (Plasmodium)</taxon>
    </lineage>
</organism>
<accession>A0A1Y1JK69</accession>
<feature type="compositionally biased region" description="Basic and acidic residues" evidence="1">
    <location>
        <begin position="135"/>
        <end position="147"/>
    </location>
</feature>
<proteinExistence type="predicted"/>
<reference evidence="3" key="1">
    <citation type="submission" date="2017-04" db="EMBL/GenBank/DDBJ databases">
        <title>Plasmodium gonderi genome.</title>
        <authorList>
            <person name="Arisue N."/>
            <person name="Honma H."/>
            <person name="Kawai S."/>
            <person name="Tougan T."/>
            <person name="Tanabe K."/>
            <person name="Horii T."/>
        </authorList>
    </citation>
    <scope>NUCLEOTIDE SEQUENCE [LARGE SCALE GENOMIC DNA]</scope>
    <source>
        <strain evidence="3">ATCC 30045</strain>
    </source>
</reference>
<dbReference type="GeneID" id="39747900"/>
<gene>
    <name evidence="2" type="ORF">PGO_093820</name>
</gene>
<dbReference type="RefSeq" id="XP_028543771.1">
    <property type="nucleotide sequence ID" value="XM_028687970.1"/>
</dbReference>
<evidence type="ECO:0000313" key="2">
    <source>
        <dbReference type="EMBL" id="GAW81182.1"/>
    </source>
</evidence>
<dbReference type="Proteomes" id="UP000195521">
    <property type="component" value="Unassembled WGS sequence"/>
</dbReference>